<accession>A0A087X489</accession>
<dbReference type="PANTHER" id="PTHR11505">
    <property type="entry name" value="L1 TRANSPOSABLE ELEMENT-RELATED"/>
    <property type="match status" value="1"/>
</dbReference>
<reference evidence="2" key="1">
    <citation type="submission" date="2013-10" db="EMBL/GenBank/DDBJ databases">
        <authorList>
            <person name="Schartl M."/>
            <person name="Warren W."/>
        </authorList>
    </citation>
    <scope>NUCLEOTIDE SEQUENCE [LARGE SCALE GENOMIC DNA]</scope>
    <source>
        <strain evidence="2">female</strain>
    </source>
</reference>
<organism evidence="1 2">
    <name type="scientific">Poecilia formosa</name>
    <name type="common">Amazon molly</name>
    <name type="synonym">Limia formosa</name>
    <dbReference type="NCBI Taxonomy" id="48698"/>
    <lineage>
        <taxon>Eukaryota</taxon>
        <taxon>Metazoa</taxon>
        <taxon>Chordata</taxon>
        <taxon>Craniata</taxon>
        <taxon>Vertebrata</taxon>
        <taxon>Euteleostomi</taxon>
        <taxon>Actinopterygii</taxon>
        <taxon>Neopterygii</taxon>
        <taxon>Teleostei</taxon>
        <taxon>Neoteleostei</taxon>
        <taxon>Acanthomorphata</taxon>
        <taxon>Ovalentaria</taxon>
        <taxon>Atherinomorphae</taxon>
        <taxon>Cyprinodontiformes</taxon>
        <taxon>Poeciliidae</taxon>
        <taxon>Poeciliinae</taxon>
        <taxon>Poecilia</taxon>
    </lineage>
</organism>
<evidence type="ECO:0000313" key="1">
    <source>
        <dbReference type="Ensembl" id="ENSPFOP00000000592.1"/>
    </source>
</evidence>
<dbReference type="Ensembl" id="ENSPFOT00000000593.1">
    <property type="protein sequence ID" value="ENSPFOP00000000592.1"/>
    <property type="gene ID" value="ENSPFOG00000000647.1"/>
</dbReference>
<dbReference type="STRING" id="48698.ENSPFOP00000000592"/>
<dbReference type="FunFam" id="3.30.70.1820:FF:000004">
    <property type="entry name" value="Uncharacterized protein"/>
    <property type="match status" value="1"/>
</dbReference>
<dbReference type="OMA" id="MHRNNIR"/>
<dbReference type="Gene3D" id="3.30.70.1820">
    <property type="entry name" value="L1 transposable element, RRM domain"/>
    <property type="match status" value="1"/>
</dbReference>
<name>A0A087X489_POEFO</name>
<dbReference type="AlphaFoldDB" id="A0A087X489"/>
<keyword evidence="2" id="KW-1185">Reference proteome</keyword>
<evidence type="ECO:0000313" key="2">
    <source>
        <dbReference type="Proteomes" id="UP000028760"/>
    </source>
</evidence>
<dbReference type="EMBL" id="AYCK01021879">
    <property type="status" value="NOT_ANNOTATED_CDS"/>
    <property type="molecule type" value="Genomic_DNA"/>
</dbReference>
<dbReference type="GeneTree" id="ENSGT00940000160789"/>
<reference evidence="1" key="3">
    <citation type="submission" date="2025-09" db="UniProtKB">
        <authorList>
            <consortium name="Ensembl"/>
        </authorList>
    </citation>
    <scope>IDENTIFICATION</scope>
</reference>
<evidence type="ECO:0008006" key="3">
    <source>
        <dbReference type="Google" id="ProtNLM"/>
    </source>
</evidence>
<protein>
    <recommendedName>
        <fullName evidence="3">L1 transposable element RRM domain-containing protein</fullName>
    </recommendedName>
</protein>
<sequence>TGSEMLMLTELCKFREESGVAQRDILEYQTRMEASIGEIKKRIDTQERVLAYLLKKDARLTAKLNDIENRMHRNNIRLYGIKEDSEGKEMIPFITDFFKSALKLPEGTDICIERAHRATAPKPKPATPPRSITVHFLDFNVKQMVLQHAWKQRDVEFWGKNVYFDQDYSTEVQRKRKQVREVTKKLKERNIKAQSPYPAQLRLFLDKGVKTFSSLLEAQSTLKELGIPVEVDERDILERELLRNNWQTRG</sequence>
<dbReference type="InterPro" id="IPR004244">
    <property type="entry name" value="Transposase_22"/>
</dbReference>
<dbReference type="Proteomes" id="UP000028760">
    <property type="component" value="Unassembled WGS sequence"/>
</dbReference>
<proteinExistence type="predicted"/>
<reference evidence="1" key="2">
    <citation type="submission" date="2025-08" db="UniProtKB">
        <authorList>
            <consortium name="Ensembl"/>
        </authorList>
    </citation>
    <scope>IDENTIFICATION</scope>
</reference>